<feature type="chain" id="PRO_5035863623" description="Embryo surrounding factor 1 brassicaceae domain-containing protein" evidence="1">
    <location>
        <begin position="22"/>
        <end position="108"/>
    </location>
</feature>
<keyword evidence="1" id="KW-0732">Signal</keyword>
<sequence>MSLTRFAILCIIFVSLFGVHACEHVEASEDNKINLSDACFHTICGNGIIRNCYCCIGKTEYCTPDKEKCLHNCTIMNPTPKTNGSSKGLRQPISLFLLITQFMYFVLG</sequence>
<name>A0A8T1Y6I5_9BRAS</name>
<dbReference type="EMBL" id="JAEFBK010000012">
    <property type="protein sequence ID" value="KAG7542715.1"/>
    <property type="molecule type" value="Genomic_DNA"/>
</dbReference>
<reference evidence="2 3" key="1">
    <citation type="submission" date="2020-12" db="EMBL/GenBank/DDBJ databases">
        <title>Concerted genomic and epigenomic changes stabilize Arabidopsis allopolyploids.</title>
        <authorList>
            <person name="Chen Z."/>
        </authorList>
    </citation>
    <scope>NUCLEOTIDE SEQUENCE [LARGE SCALE GENOMIC DNA]</scope>
    <source>
        <strain evidence="2">Allo738</strain>
        <tissue evidence="2">Leaf</tissue>
    </source>
</reference>
<evidence type="ECO:0000256" key="1">
    <source>
        <dbReference type="SAM" id="SignalP"/>
    </source>
</evidence>
<proteinExistence type="predicted"/>
<dbReference type="AlphaFoldDB" id="A0A8T1Y6I5"/>
<gene>
    <name evidence="2" type="ORF">ISN45_Aa07g026730</name>
</gene>
<dbReference type="Proteomes" id="UP000694240">
    <property type="component" value="Chromosome 12"/>
</dbReference>
<comment type="caution">
    <text evidence="2">The sequence shown here is derived from an EMBL/GenBank/DDBJ whole genome shotgun (WGS) entry which is preliminary data.</text>
</comment>
<feature type="signal peptide" evidence="1">
    <location>
        <begin position="1"/>
        <end position="21"/>
    </location>
</feature>
<keyword evidence="3" id="KW-1185">Reference proteome</keyword>
<evidence type="ECO:0000313" key="3">
    <source>
        <dbReference type="Proteomes" id="UP000694240"/>
    </source>
</evidence>
<evidence type="ECO:0008006" key="4">
    <source>
        <dbReference type="Google" id="ProtNLM"/>
    </source>
</evidence>
<organism evidence="2 3">
    <name type="scientific">Arabidopsis thaliana x Arabidopsis arenosa</name>
    <dbReference type="NCBI Taxonomy" id="1240361"/>
    <lineage>
        <taxon>Eukaryota</taxon>
        <taxon>Viridiplantae</taxon>
        <taxon>Streptophyta</taxon>
        <taxon>Embryophyta</taxon>
        <taxon>Tracheophyta</taxon>
        <taxon>Spermatophyta</taxon>
        <taxon>Magnoliopsida</taxon>
        <taxon>eudicotyledons</taxon>
        <taxon>Gunneridae</taxon>
        <taxon>Pentapetalae</taxon>
        <taxon>rosids</taxon>
        <taxon>malvids</taxon>
        <taxon>Brassicales</taxon>
        <taxon>Brassicaceae</taxon>
        <taxon>Camelineae</taxon>
        <taxon>Arabidopsis</taxon>
    </lineage>
</organism>
<evidence type="ECO:0000313" key="2">
    <source>
        <dbReference type="EMBL" id="KAG7542715.1"/>
    </source>
</evidence>
<accession>A0A8T1Y6I5</accession>
<protein>
    <recommendedName>
        <fullName evidence="4">Embryo surrounding factor 1 brassicaceae domain-containing protein</fullName>
    </recommendedName>
</protein>